<gene>
    <name evidence="4" type="ORF">SAMN05216262_108123</name>
</gene>
<dbReference type="EMBL" id="FOBI01000008">
    <property type="protein sequence ID" value="SEL28323.1"/>
    <property type="molecule type" value="Genomic_DNA"/>
</dbReference>
<dbReference type="STRING" id="641665.GCA_002104455_03481"/>
<sequence length="242" mass="27494">MPYISDIPVQKFISRQLVIVLLLLVSLPSVADNHNLLNIVCPYFPPYSYSDQNKVVGIGPDLIKRVLNDSNIAYKITLVADYATAVQALKVELADGLLLASKSAARDELAVFTQPMMTNNWSWFLLKNTDFDVKSHTFKSQAIIGSIKGTNTYQWLQDNGYKVLALPQNARALVAMLKSKRIDAAFVADVVFEYPLTTEDLSLFKKVKELEKPFGMYISRHYLRKHPTLLEQINRSIEKFRH</sequence>
<dbReference type="PANTHER" id="PTHR35936">
    <property type="entry name" value="MEMBRANE-BOUND LYTIC MUREIN TRANSGLYCOSYLASE F"/>
    <property type="match status" value="1"/>
</dbReference>
<feature type="domain" description="Solute-binding protein family 3/N-terminal" evidence="3">
    <location>
        <begin position="36"/>
        <end position="242"/>
    </location>
</feature>
<organism evidence="4 5">
    <name type="scientific">Colwellia chukchiensis</name>
    <dbReference type="NCBI Taxonomy" id="641665"/>
    <lineage>
        <taxon>Bacteria</taxon>
        <taxon>Pseudomonadati</taxon>
        <taxon>Pseudomonadota</taxon>
        <taxon>Gammaproteobacteria</taxon>
        <taxon>Alteromonadales</taxon>
        <taxon>Colwelliaceae</taxon>
        <taxon>Colwellia</taxon>
    </lineage>
</organism>
<reference evidence="5" key="1">
    <citation type="submission" date="2016-10" db="EMBL/GenBank/DDBJ databases">
        <authorList>
            <person name="Varghese N."/>
            <person name="Submissions S."/>
        </authorList>
    </citation>
    <scope>NUCLEOTIDE SEQUENCE [LARGE SCALE GENOMIC DNA]</scope>
    <source>
        <strain evidence="5">CGMCC 1.9127</strain>
    </source>
</reference>
<comment type="similarity">
    <text evidence="1">Belongs to the bacterial solute-binding protein 3 family.</text>
</comment>
<accession>A0A1H7NXN9</accession>
<evidence type="ECO:0000256" key="2">
    <source>
        <dbReference type="ARBA" id="ARBA00022729"/>
    </source>
</evidence>
<dbReference type="SUPFAM" id="SSF53850">
    <property type="entry name" value="Periplasmic binding protein-like II"/>
    <property type="match status" value="1"/>
</dbReference>
<dbReference type="AlphaFoldDB" id="A0A1H7NXN9"/>
<dbReference type="InterPro" id="IPR001638">
    <property type="entry name" value="Solute-binding_3/MltF_N"/>
</dbReference>
<evidence type="ECO:0000313" key="4">
    <source>
        <dbReference type="EMBL" id="SEL28323.1"/>
    </source>
</evidence>
<proteinExistence type="inferred from homology"/>
<dbReference type="Pfam" id="PF00497">
    <property type="entry name" value="SBP_bac_3"/>
    <property type="match status" value="1"/>
</dbReference>
<evidence type="ECO:0000313" key="5">
    <source>
        <dbReference type="Proteomes" id="UP000199297"/>
    </source>
</evidence>
<evidence type="ECO:0000256" key="1">
    <source>
        <dbReference type="ARBA" id="ARBA00010333"/>
    </source>
</evidence>
<keyword evidence="5" id="KW-1185">Reference proteome</keyword>
<evidence type="ECO:0000259" key="3">
    <source>
        <dbReference type="SMART" id="SM00062"/>
    </source>
</evidence>
<dbReference type="Gene3D" id="3.40.190.10">
    <property type="entry name" value="Periplasmic binding protein-like II"/>
    <property type="match status" value="2"/>
</dbReference>
<dbReference type="Proteomes" id="UP000199297">
    <property type="component" value="Unassembled WGS sequence"/>
</dbReference>
<name>A0A1H7NXN9_9GAMM</name>
<dbReference type="PANTHER" id="PTHR35936:SF17">
    <property type="entry name" value="ARGININE-BINDING EXTRACELLULAR PROTEIN ARTP"/>
    <property type="match status" value="1"/>
</dbReference>
<keyword evidence="2" id="KW-0732">Signal</keyword>
<protein>
    <submittedName>
        <fullName evidence="4">ABC-type amino acid transport substrate-binding protein</fullName>
    </submittedName>
</protein>
<dbReference type="SMART" id="SM00062">
    <property type="entry name" value="PBPb"/>
    <property type="match status" value="1"/>
</dbReference>